<dbReference type="CDD" id="cd03235">
    <property type="entry name" value="ABC_Metallic_Cations"/>
    <property type="match status" value="1"/>
</dbReference>
<dbReference type="Proteomes" id="UP000199695">
    <property type="component" value="Unassembled WGS sequence"/>
</dbReference>
<dbReference type="STRING" id="1173111.SAMN05444955_102297"/>
<protein>
    <submittedName>
        <fullName evidence="6">Zinc transport system ATP-binding protein</fullName>
    </submittedName>
</protein>
<dbReference type="PROSITE" id="PS50893">
    <property type="entry name" value="ABC_TRANSPORTER_2"/>
    <property type="match status" value="1"/>
</dbReference>
<dbReference type="AlphaFoldDB" id="A0A1H8BSF0"/>
<evidence type="ECO:0000313" key="7">
    <source>
        <dbReference type="Proteomes" id="UP000199695"/>
    </source>
</evidence>
<evidence type="ECO:0000256" key="1">
    <source>
        <dbReference type="ARBA" id="ARBA00005417"/>
    </source>
</evidence>
<keyword evidence="4 6" id="KW-0067">ATP-binding</keyword>
<dbReference type="Gene3D" id="3.40.50.300">
    <property type="entry name" value="P-loop containing nucleotide triphosphate hydrolases"/>
    <property type="match status" value="1"/>
</dbReference>
<proteinExistence type="inferred from homology"/>
<keyword evidence="3" id="KW-0547">Nucleotide-binding</keyword>
<dbReference type="SUPFAM" id="SSF52540">
    <property type="entry name" value="P-loop containing nucleoside triphosphate hydrolases"/>
    <property type="match status" value="1"/>
</dbReference>
<dbReference type="RefSeq" id="WP_089965355.1">
    <property type="nucleotide sequence ID" value="NZ_FOCQ01000002.1"/>
</dbReference>
<dbReference type="PANTHER" id="PTHR42734:SF17">
    <property type="entry name" value="METAL TRANSPORT SYSTEM ATP-BINDING PROTEIN TM_0124-RELATED"/>
    <property type="match status" value="1"/>
</dbReference>
<dbReference type="PROSITE" id="PS00211">
    <property type="entry name" value="ABC_TRANSPORTER_1"/>
    <property type="match status" value="1"/>
</dbReference>
<gene>
    <name evidence="6" type="ORF">SAMN05444955_102297</name>
</gene>
<feature type="domain" description="ABC transporter" evidence="5">
    <location>
        <begin position="6"/>
        <end position="241"/>
    </location>
</feature>
<evidence type="ECO:0000256" key="2">
    <source>
        <dbReference type="ARBA" id="ARBA00022448"/>
    </source>
</evidence>
<dbReference type="InterPro" id="IPR003439">
    <property type="entry name" value="ABC_transporter-like_ATP-bd"/>
</dbReference>
<evidence type="ECO:0000256" key="3">
    <source>
        <dbReference type="ARBA" id="ARBA00022741"/>
    </source>
</evidence>
<reference evidence="6 7" key="1">
    <citation type="submission" date="2016-10" db="EMBL/GenBank/DDBJ databases">
        <authorList>
            <person name="de Groot N.N."/>
        </authorList>
    </citation>
    <scope>NUCLEOTIDE SEQUENCE [LARGE SCALE GENOMIC DNA]</scope>
    <source>
        <strain evidence="6 7">DSM 46701</strain>
    </source>
</reference>
<dbReference type="GO" id="GO:0016887">
    <property type="term" value="F:ATP hydrolysis activity"/>
    <property type="evidence" value="ECO:0007669"/>
    <property type="project" value="InterPro"/>
</dbReference>
<dbReference type="Pfam" id="PF00005">
    <property type="entry name" value="ABC_tran"/>
    <property type="match status" value="1"/>
</dbReference>
<evidence type="ECO:0000259" key="5">
    <source>
        <dbReference type="PROSITE" id="PS50893"/>
    </source>
</evidence>
<dbReference type="OrthoDB" id="9806726at2"/>
<accession>A0A1H8BSF0</accession>
<evidence type="ECO:0000256" key="4">
    <source>
        <dbReference type="ARBA" id="ARBA00022840"/>
    </source>
</evidence>
<name>A0A1H8BSF0_9BACL</name>
<evidence type="ECO:0000313" key="6">
    <source>
        <dbReference type="EMBL" id="SEM84807.1"/>
    </source>
</evidence>
<dbReference type="InterPro" id="IPR050153">
    <property type="entry name" value="Metal_Ion_Import_ABC"/>
</dbReference>
<comment type="similarity">
    <text evidence="1">Belongs to the ABC transporter superfamily.</text>
</comment>
<dbReference type="InterPro" id="IPR027417">
    <property type="entry name" value="P-loop_NTPase"/>
</dbReference>
<dbReference type="GO" id="GO:0005524">
    <property type="term" value="F:ATP binding"/>
    <property type="evidence" value="ECO:0007669"/>
    <property type="project" value="UniProtKB-KW"/>
</dbReference>
<dbReference type="FunFam" id="3.40.50.300:FF:000134">
    <property type="entry name" value="Iron-enterobactin ABC transporter ATP-binding protein"/>
    <property type="match status" value="1"/>
</dbReference>
<keyword evidence="7" id="KW-1185">Reference proteome</keyword>
<dbReference type="PANTHER" id="PTHR42734">
    <property type="entry name" value="METAL TRANSPORT SYSTEM ATP-BINDING PROTEIN TM_0124-RELATED"/>
    <property type="match status" value="1"/>
</dbReference>
<dbReference type="EMBL" id="FOCQ01000002">
    <property type="protein sequence ID" value="SEM84807.1"/>
    <property type="molecule type" value="Genomic_DNA"/>
</dbReference>
<dbReference type="InterPro" id="IPR017871">
    <property type="entry name" value="ABC_transporter-like_CS"/>
</dbReference>
<organism evidence="6 7">
    <name type="scientific">Lihuaxuella thermophila</name>
    <dbReference type="NCBI Taxonomy" id="1173111"/>
    <lineage>
        <taxon>Bacteria</taxon>
        <taxon>Bacillati</taxon>
        <taxon>Bacillota</taxon>
        <taxon>Bacilli</taxon>
        <taxon>Bacillales</taxon>
        <taxon>Thermoactinomycetaceae</taxon>
        <taxon>Lihuaxuella</taxon>
    </lineage>
</organism>
<sequence>MSEKIIEIKNVHFAYEHQKVLDGVDLTLLKGEFLGIIGPNGSGKSTLVKLMLGLLKPLKGEITLFGEPVRQFKTRSRVGYVSQKSNSFNRGFPATVREVVASGLYGRLGLFRRMKKADWERVDQAIEQVGLSPFAGRNIGKLSGGQQQRAFIARALVSDPDLLILDEPTVGIDVKSVEEFYQLLADLHRNKGLSLVLVTHDIGVVTTCVDRVACLNKRLFFHGDSQDFREHQHEILSAAYGHEIRVIEHHHHV</sequence>
<dbReference type="SMART" id="SM00382">
    <property type="entry name" value="AAA"/>
    <property type="match status" value="1"/>
</dbReference>
<keyword evidence="2" id="KW-0813">Transport</keyword>
<dbReference type="InterPro" id="IPR003593">
    <property type="entry name" value="AAA+_ATPase"/>
</dbReference>